<dbReference type="RefSeq" id="WP_368805238.1">
    <property type="nucleotide sequence ID" value="NZ_JAZHFV010000016.1"/>
</dbReference>
<feature type="chain" id="PRO_5046200527" evidence="7">
    <location>
        <begin position="34"/>
        <end position="788"/>
    </location>
</feature>
<keyword evidence="4 5" id="KW-0720">Serine protease</keyword>
<comment type="similarity">
    <text evidence="1 5">Belongs to the peptidase S8 family.</text>
</comment>
<feature type="active site" description="Charge relay system" evidence="5">
    <location>
        <position position="190"/>
    </location>
</feature>
<evidence type="ECO:0000313" key="9">
    <source>
        <dbReference type="EMBL" id="MEX4010577.1"/>
    </source>
</evidence>
<feature type="region of interest" description="Disordered" evidence="6">
    <location>
        <begin position="521"/>
        <end position="541"/>
    </location>
</feature>
<feature type="domain" description="Peptidase S8/S53" evidence="8">
    <location>
        <begin position="181"/>
        <end position="468"/>
    </location>
</feature>
<evidence type="ECO:0000256" key="6">
    <source>
        <dbReference type="SAM" id="MobiDB-lite"/>
    </source>
</evidence>
<evidence type="ECO:0000256" key="4">
    <source>
        <dbReference type="ARBA" id="ARBA00022825"/>
    </source>
</evidence>
<organism evidence="9 10">
    <name type="scientific">Neoaquamicrobium sediminum</name>
    <dbReference type="NCBI Taxonomy" id="1849104"/>
    <lineage>
        <taxon>Bacteria</taxon>
        <taxon>Pseudomonadati</taxon>
        <taxon>Pseudomonadota</taxon>
        <taxon>Alphaproteobacteria</taxon>
        <taxon>Hyphomicrobiales</taxon>
        <taxon>Phyllobacteriaceae</taxon>
        <taxon>Neoaquamicrobium</taxon>
    </lineage>
</organism>
<feature type="signal peptide" evidence="7">
    <location>
        <begin position="1"/>
        <end position="33"/>
    </location>
</feature>
<dbReference type="PRINTS" id="PR00723">
    <property type="entry name" value="SUBTILISIN"/>
</dbReference>
<evidence type="ECO:0000313" key="10">
    <source>
        <dbReference type="Proteomes" id="UP001559025"/>
    </source>
</evidence>
<dbReference type="InterPro" id="IPR050131">
    <property type="entry name" value="Peptidase_S8_subtilisin-like"/>
</dbReference>
<dbReference type="PROSITE" id="PS51892">
    <property type="entry name" value="SUBTILASE"/>
    <property type="match status" value="1"/>
</dbReference>
<name>A0ABV3X0U7_9HYPH</name>
<feature type="non-terminal residue" evidence="9">
    <location>
        <position position="788"/>
    </location>
</feature>
<feature type="active site" description="Charge relay system" evidence="5">
    <location>
        <position position="435"/>
    </location>
</feature>
<dbReference type="PANTHER" id="PTHR43806:SF11">
    <property type="entry name" value="CEREVISIN-RELATED"/>
    <property type="match status" value="1"/>
</dbReference>
<dbReference type="PROSITE" id="PS00138">
    <property type="entry name" value="SUBTILASE_SER"/>
    <property type="match status" value="1"/>
</dbReference>
<keyword evidence="7" id="KW-0732">Signal</keyword>
<dbReference type="InterPro" id="IPR015500">
    <property type="entry name" value="Peptidase_S8_subtilisin-rel"/>
</dbReference>
<gene>
    <name evidence="9" type="ORF">V1479_25035</name>
</gene>
<dbReference type="InterPro" id="IPR023828">
    <property type="entry name" value="Peptidase_S8_Ser-AS"/>
</dbReference>
<dbReference type="Proteomes" id="UP001559025">
    <property type="component" value="Unassembled WGS sequence"/>
</dbReference>
<sequence>MVGKTVALRKQLLGAIASGLFLAGGMMATPSIAADAAPAAVAQKVEGHNELWSKLTAEPGAKLPVIVQFSMPALPDAAAFASAKAADDAQTKAIHAAQDKILGAVLPSGTLSSAQSAEERNLKRMDFSPMFGILADADDLAKLAANPNVTVIQEDVPVPPSLTQSLPLIQMPAMYSAGATGNGYYVAVLDTGGRSSHQFLSSRIVSEACYNTINSTYGSTSRCPGGAQASTAPGSGADCTASNIYGCGHGTHVAGTAAGFNTAPQSGQPSNGVARDARIISINIFAQFPASQCGGLPAGYNSCVLTFTSDQISGLERVYALRNTYNIAAINMSLGGGQHFSNCDSDSRKPIIDQLKAARIATVIAAGNEYYTNSVGAPGCISSAVTVGSATKSDVKSDFSNWGTLIDVVAPGSSIVASYINGSSNSQFSSLSGTSMASPHVAGAFAAIRTAHPNATVDQIENALKSTGTGISAHGVTKPRINVNSARLALGGTTPPPPTGPANNNFANRIAVAVPAAGSTRTVTGSNVGATAETGEPFHAGRTGARTSVWWRYTPTASGSITITTAGSSFDTVLAVYTGSSVGALSSVASNDDVASGNLQSSVTFNGTAGTQYQIAVAGYNNATGNVRLNVTGGAASTDRPPHDDFEVRRNVYPPSRVGSRRTVTSTNHYATAQRFEPIHAGWANARNSVWYRFTPQSTGRVVIDTRGSDFDTILAVYVRGSLRHLSEIASNKDYRGFGRQSRVHFRAIAGRQYQIAIAGYGNRSGNIRLNIVGGEPGRGTYAVGANS</sequence>
<proteinExistence type="inferred from homology"/>
<dbReference type="PROSITE" id="PS00137">
    <property type="entry name" value="SUBTILASE_HIS"/>
    <property type="match status" value="1"/>
</dbReference>
<reference evidence="9 10" key="1">
    <citation type="submission" date="2024-01" db="EMBL/GenBank/DDBJ databases">
        <title>New evidence supports the origin of RcGTA from prophage.</title>
        <authorList>
            <person name="Xu Y."/>
            <person name="Liu B."/>
            <person name="Chen F."/>
        </authorList>
    </citation>
    <scope>NUCLEOTIDE SEQUENCE [LARGE SCALE GENOMIC DNA]</scope>
    <source>
        <strain evidence="9 10">CBW1107-2</strain>
    </source>
</reference>
<dbReference type="Pfam" id="PF00082">
    <property type="entry name" value="Peptidase_S8"/>
    <property type="match status" value="1"/>
</dbReference>
<evidence type="ECO:0000259" key="8">
    <source>
        <dbReference type="Pfam" id="PF00082"/>
    </source>
</evidence>
<dbReference type="Gene3D" id="2.60.120.380">
    <property type="match status" value="1"/>
</dbReference>
<evidence type="ECO:0000256" key="7">
    <source>
        <dbReference type="SAM" id="SignalP"/>
    </source>
</evidence>
<evidence type="ECO:0000256" key="1">
    <source>
        <dbReference type="ARBA" id="ARBA00011073"/>
    </source>
</evidence>
<dbReference type="InterPro" id="IPR000209">
    <property type="entry name" value="Peptidase_S8/S53_dom"/>
</dbReference>
<accession>A0ABV3X0U7</accession>
<dbReference type="EMBL" id="JAZHFV010000016">
    <property type="protein sequence ID" value="MEX4010577.1"/>
    <property type="molecule type" value="Genomic_DNA"/>
</dbReference>
<keyword evidence="10" id="KW-1185">Reference proteome</keyword>
<evidence type="ECO:0000256" key="2">
    <source>
        <dbReference type="ARBA" id="ARBA00022670"/>
    </source>
</evidence>
<keyword evidence="2 5" id="KW-0645">Protease</keyword>
<feature type="active site" description="Charge relay system" evidence="5">
    <location>
        <position position="249"/>
    </location>
</feature>
<dbReference type="InterPro" id="IPR022398">
    <property type="entry name" value="Peptidase_S8_His-AS"/>
</dbReference>
<evidence type="ECO:0000256" key="3">
    <source>
        <dbReference type="ARBA" id="ARBA00022801"/>
    </source>
</evidence>
<dbReference type="InterPro" id="IPR036852">
    <property type="entry name" value="Peptidase_S8/S53_dom_sf"/>
</dbReference>
<evidence type="ECO:0000256" key="5">
    <source>
        <dbReference type="PROSITE-ProRule" id="PRU01240"/>
    </source>
</evidence>
<dbReference type="SUPFAM" id="SSF52743">
    <property type="entry name" value="Subtilisin-like"/>
    <property type="match status" value="1"/>
</dbReference>
<protein>
    <submittedName>
        <fullName evidence="9">S8 family serine peptidase</fullName>
    </submittedName>
</protein>
<comment type="caution">
    <text evidence="9">The sequence shown here is derived from an EMBL/GenBank/DDBJ whole genome shotgun (WGS) entry which is preliminary data.</text>
</comment>
<dbReference type="PANTHER" id="PTHR43806">
    <property type="entry name" value="PEPTIDASE S8"/>
    <property type="match status" value="1"/>
</dbReference>
<dbReference type="Gene3D" id="3.40.50.200">
    <property type="entry name" value="Peptidase S8/S53 domain"/>
    <property type="match status" value="1"/>
</dbReference>
<keyword evidence="3 5" id="KW-0378">Hydrolase</keyword>